<dbReference type="Proteomes" id="UP000324897">
    <property type="component" value="Chromosome 4"/>
</dbReference>
<feature type="compositionally biased region" description="Basic residues" evidence="1">
    <location>
        <begin position="9"/>
        <end position="18"/>
    </location>
</feature>
<feature type="region of interest" description="Disordered" evidence="1">
    <location>
        <begin position="54"/>
        <end position="94"/>
    </location>
</feature>
<keyword evidence="3" id="KW-1185">Reference proteome</keyword>
<organism evidence="2 3">
    <name type="scientific">Eragrostis curvula</name>
    <name type="common">weeping love grass</name>
    <dbReference type="NCBI Taxonomy" id="38414"/>
    <lineage>
        <taxon>Eukaryota</taxon>
        <taxon>Viridiplantae</taxon>
        <taxon>Streptophyta</taxon>
        <taxon>Embryophyta</taxon>
        <taxon>Tracheophyta</taxon>
        <taxon>Spermatophyta</taxon>
        <taxon>Magnoliopsida</taxon>
        <taxon>Liliopsida</taxon>
        <taxon>Poales</taxon>
        <taxon>Poaceae</taxon>
        <taxon>PACMAD clade</taxon>
        <taxon>Chloridoideae</taxon>
        <taxon>Eragrostideae</taxon>
        <taxon>Eragrostidinae</taxon>
        <taxon>Eragrostis</taxon>
    </lineage>
</organism>
<reference evidence="2 3" key="1">
    <citation type="journal article" date="2019" name="Sci. Rep.">
        <title>A high-quality genome of Eragrostis curvula grass provides insights into Poaceae evolution and supports new strategies to enhance forage quality.</title>
        <authorList>
            <person name="Carballo J."/>
            <person name="Santos B.A.C.M."/>
            <person name="Zappacosta D."/>
            <person name="Garbus I."/>
            <person name="Selva J.P."/>
            <person name="Gallo C.A."/>
            <person name="Diaz A."/>
            <person name="Albertini E."/>
            <person name="Caccamo M."/>
            <person name="Echenique V."/>
        </authorList>
    </citation>
    <scope>NUCLEOTIDE SEQUENCE [LARGE SCALE GENOMIC DNA]</scope>
    <source>
        <strain evidence="3">cv. Victoria</strain>
        <tissue evidence="2">Leaf</tissue>
    </source>
</reference>
<sequence>MPLSSPRVAGRRRRRQRAHCSAVGPTRHTQPANRTRAALLKFRSAHSAPATHRFFLSSQDSPPGCVPPPPHSPPPAVHATLPRRLRSASSSPPPETVAASIVVVSENSVNSDAGACGRWLPALQEILF</sequence>
<evidence type="ECO:0000313" key="3">
    <source>
        <dbReference type="Proteomes" id="UP000324897"/>
    </source>
</evidence>
<evidence type="ECO:0000313" key="2">
    <source>
        <dbReference type="EMBL" id="TVU38230.1"/>
    </source>
</evidence>
<gene>
    <name evidence="2" type="ORF">EJB05_11587</name>
</gene>
<accession>A0A5J9VSZ0</accession>
<feature type="non-terminal residue" evidence="2">
    <location>
        <position position="1"/>
    </location>
</feature>
<evidence type="ECO:0000256" key="1">
    <source>
        <dbReference type="SAM" id="MobiDB-lite"/>
    </source>
</evidence>
<feature type="region of interest" description="Disordered" evidence="1">
    <location>
        <begin position="1"/>
        <end position="33"/>
    </location>
</feature>
<protein>
    <submittedName>
        <fullName evidence="2">Uncharacterized protein</fullName>
    </submittedName>
</protein>
<dbReference type="Gramene" id="TVU38230">
    <property type="protein sequence ID" value="TVU38230"/>
    <property type="gene ID" value="EJB05_11587"/>
</dbReference>
<proteinExistence type="predicted"/>
<name>A0A5J9VSZ0_9POAL</name>
<feature type="compositionally biased region" description="Pro residues" evidence="1">
    <location>
        <begin position="64"/>
        <end position="76"/>
    </location>
</feature>
<dbReference type="AlphaFoldDB" id="A0A5J9VSZ0"/>
<dbReference type="EMBL" id="RWGY01000007">
    <property type="protein sequence ID" value="TVU38230.1"/>
    <property type="molecule type" value="Genomic_DNA"/>
</dbReference>
<comment type="caution">
    <text evidence="2">The sequence shown here is derived from an EMBL/GenBank/DDBJ whole genome shotgun (WGS) entry which is preliminary data.</text>
</comment>